<dbReference type="AlphaFoldDB" id="A0A8H2R0M1"/>
<name>A0A8H2R0M1_9FIRM</name>
<protein>
    <submittedName>
        <fullName evidence="9">Rod shape-determining protein MreD</fullName>
    </submittedName>
</protein>
<comment type="subcellular location">
    <subcellularLocation>
        <location evidence="1">Cell membrane</location>
        <topology evidence="1">Multi-pass membrane protein</topology>
    </subcellularLocation>
</comment>
<dbReference type="Pfam" id="PF04093">
    <property type="entry name" value="MreD"/>
    <property type="match status" value="1"/>
</dbReference>
<comment type="similarity">
    <text evidence="2">Belongs to the MreD family.</text>
</comment>
<dbReference type="NCBIfam" id="TIGR03426">
    <property type="entry name" value="shape_MreD"/>
    <property type="match status" value="1"/>
</dbReference>
<evidence type="ECO:0000256" key="5">
    <source>
        <dbReference type="ARBA" id="ARBA00022960"/>
    </source>
</evidence>
<feature type="transmembrane region" description="Helical" evidence="8">
    <location>
        <begin position="92"/>
        <end position="113"/>
    </location>
</feature>
<keyword evidence="6 8" id="KW-1133">Transmembrane helix</keyword>
<evidence type="ECO:0000256" key="6">
    <source>
        <dbReference type="ARBA" id="ARBA00022989"/>
    </source>
</evidence>
<dbReference type="RefSeq" id="WP_034438887.1">
    <property type="nucleotide sequence ID" value="NZ_CAACYI010000001.1"/>
</dbReference>
<accession>A0A8H2R0M1</accession>
<evidence type="ECO:0000256" key="8">
    <source>
        <dbReference type="SAM" id="Phobius"/>
    </source>
</evidence>
<feature type="transmembrane region" description="Helical" evidence="8">
    <location>
        <begin position="29"/>
        <end position="45"/>
    </location>
</feature>
<evidence type="ECO:0000313" key="9">
    <source>
        <dbReference type="EMBL" id="VFB15808.1"/>
    </source>
</evidence>
<reference evidence="9 10" key="1">
    <citation type="submission" date="2019-02" db="EMBL/GenBank/DDBJ databases">
        <authorList>
            <consortium name="Pathogen Informatics"/>
        </authorList>
    </citation>
    <scope>NUCLEOTIDE SEQUENCE [LARGE SCALE GENOMIC DNA]</scope>
    <source>
        <strain evidence="9 10">3012STDY7089603</strain>
    </source>
</reference>
<sequence length="162" mass="18360">MVSAILISSLVFFLDISLFQQVPLLNEVNFLLLVLVAMAYQHSRIKPIYLGLYLGFLYDLCFLDSFGFYMLSFFATGFFVQSLVSYFNSNSFVSAILTGIFAFLFYQLFTGVFHQLLGTGLATEMVLRQSVNLRLLVQGGLQGLIFIFLNRYKGGKYDSLLD</sequence>
<keyword evidence="3" id="KW-1003">Cell membrane</keyword>
<dbReference type="InterPro" id="IPR007227">
    <property type="entry name" value="Cell_shape_determining_MreD"/>
</dbReference>
<feature type="transmembrane region" description="Helical" evidence="8">
    <location>
        <begin position="133"/>
        <end position="152"/>
    </location>
</feature>
<gene>
    <name evidence="9" type="ORF">NCTC13150_00312</name>
</gene>
<dbReference type="GO" id="GO:0005886">
    <property type="term" value="C:plasma membrane"/>
    <property type="evidence" value="ECO:0007669"/>
    <property type="project" value="UniProtKB-SubCell"/>
</dbReference>
<evidence type="ECO:0000313" key="10">
    <source>
        <dbReference type="Proteomes" id="UP000377798"/>
    </source>
</evidence>
<keyword evidence="7 8" id="KW-0472">Membrane</keyword>
<keyword evidence="10" id="KW-1185">Reference proteome</keyword>
<keyword evidence="4 8" id="KW-0812">Transmembrane</keyword>
<dbReference type="EMBL" id="CAACYI010000001">
    <property type="protein sequence ID" value="VFB15808.1"/>
    <property type="molecule type" value="Genomic_DNA"/>
</dbReference>
<dbReference type="GO" id="GO:0008360">
    <property type="term" value="P:regulation of cell shape"/>
    <property type="evidence" value="ECO:0007669"/>
    <property type="project" value="UniProtKB-KW"/>
</dbReference>
<evidence type="ECO:0000256" key="2">
    <source>
        <dbReference type="ARBA" id="ARBA00007776"/>
    </source>
</evidence>
<evidence type="ECO:0000256" key="4">
    <source>
        <dbReference type="ARBA" id="ARBA00022692"/>
    </source>
</evidence>
<keyword evidence="5" id="KW-0133">Cell shape</keyword>
<evidence type="ECO:0000256" key="1">
    <source>
        <dbReference type="ARBA" id="ARBA00004651"/>
    </source>
</evidence>
<comment type="caution">
    <text evidence="9">The sequence shown here is derived from an EMBL/GenBank/DDBJ whole genome shotgun (WGS) entry which is preliminary data.</text>
</comment>
<evidence type="ECO:0000256" key="7">
    <source>
        <dbReference type="ARBA" id="ARBA00023136"/>
    </source>
</evidence>
<proteinExistence type="inferred from homology"/>
<organism evidence="9 10">
    <name type="scientific">Urinicoccus massiliensis</name>
    <dbReference type="NCBI Taxonomy" id="1723382"/>
    <lineage>
        <taxon>Bacteria</taxon>
        <taxon>Bacillati</taxon>
        <taxon>Bacillota</taxon>
        <taxon>Tissierellia</taxon>
        <taxon>Tissierellales</taxon>
        <taxon>Peptoniphilaceae</taxon>
        <taxon>Urinicoccus</taxon>
    </lineage>
</organism>
<feature type="transmembrane region" description="Helical" evidence="8">
    <location>
        <begin position="57"/>
        <end position="80"/>
    </location>
</feature>
<evidence type="ECO:0000256" key="3">
    <source>
        <dbReference type="ARBA" id="ARBA00022475"/>
    </source>
</evidence>
<dbReference type="Proteomes" id="UP000377798">
    <property type="component" value="Unassembled WGS sequence"/>
</dbReference>